<feature type="transmembrane region" description="Helical" evidence="5">
    <location>
        <begin position="449"/>
        <end position="469"/>
    </location>
</feature>
<sequence length="476" mass="49356">MFETKTLRRLAAGVGAFALAAAGLLGVGTAHADDEPSPGNITGTAGDLYVHKHKGDPGAGTAGDGTQLDPLPDPLEGVEFTVQRVGHASQDPIDLTTSEGWDLAVTATPANVGAAPFSLGTGTSVVTGADGVAHFADLAYGLYLVTETDPGDNPIVSPVAPFLVSVPFPSDNTWLYDVHVYPKNKLNETVPTKTVTDPGNQLAVGDDVVWTVTAPVPPLATGDVFDSFIISDDFDDRLGIDTANVVVQLDGVTLVAGTDYTIAPAAGSSTAGQEVVITFTGALEDLVGADEVVVTYTTQVNELGESPYFENQAFVNVNDTQKSTDKPRVNWGSIEVTKVNKANEQQTLKGAVFEVYDAKDGAQVAGPLTTGDDGKLRVDGLWVGINDDTTQDYWLKEVKAPAGYVTPTGDAAWTKVTVTADGLNAVQVTITNPKQQGPGLPLTGGVGTAIFGGTGLALIVVAIAAGIAVRRRQTVR</sequence>
<evidence type="ECO:0000256" key="4">
    <source>
        <dbReference type="SAM" id="MobiDB-lite"/>
    </source>
</evidence>
<dbReference type="AlphaFoldDB" id="A0A1Q2CXD8"/>
<feature type="domain" description="SpaA-like prealbumin fold" evidence="8">
    <location>
        <begin position="332"/>
        <end position="432"/>
    </location>
</feature>
<protein>
    <submittedName>
        <fullName evidence="10">Uncharacterized protein</fullName>
    </submittedName>
</protein>
<evidence type="ECO:0000313" key="11">
    <source>
        <dbReference type="Proteomes" id="UP000188235"/>
    </source>
</evidence>
<keyword evidence="5" id="KW-1133">Transmembrane helix</keyword>
<dbReference type="STRING" id="399497.BW733_07580"/>
<evidence type="ECO:0000259" key="7">
    <source>
        <dbReference type="Pfam" id="PF16555"/>
    </source>
</evidence>
<evidence type="ECO:0000256" key="3">
    <source>
        <dbReference type="ARBA" id="ARBA00022729"/>
    </source>
</evidence>
<dbReference type="NCBIfam" id="TIGR04226">
    <property type="entry name" value="RrgB_K2N_iso_D2"/>
    <property type="match status" value="1"/>
</dbReference>
<dbReference type="InterPro" id="IPR032364">
    <property type="entry name" value="GramPos_pilinD1_N"/>
</dbReference>
<dbReference type="Gene3D" id="2.60.40.740">
    <property type="match status" value="1"/>
</dbReference>
<feature type="region of interest" description="Disordered" evidence="4">
    <location>
        <begin position="34"/>
        <end position="73"/>
    </location>
</feature>
<dbReference type="InterPro" id="IPR026466">
    <property type="entry name" value="Fim_isopep_form_D2_dom"/>
</dbReference>
<dbReference type="KEGG" id="tfa:BW733_07580"/>
<dbReference type="NCBIfam" id="NF033902">
    <property type="entry name" value="iso_D2_wall_anc"/>
    <property type="match status" value="1"/>
</dbReference>
<organism evidence="10 11">
    <name type="scientific">Tessaracoccus flavescens</name>
    <dbReference type="NCBI Taxonomy" id="399497"/>
    <lineage>
        <taxon>Bacteria</taxon>
        <taxon>Bacillati</taxon>
        <taxon>Actinomycetota</taxon>
        <taxon>Actinomycetes</taxon>
        <taxon>Propionibacteriales</taxon>
        <taxon>Propionibacteriaceae</taxon>
        <taxon>Tessaracoccus</taxon>
    </lineage>
</organism>
<evidence type="ECO:0000313" key="10">
    <source>
        <dbReference type="EMBL" id="AQP50711.1"/>
    </source>
</evidence>
<evidence type="ECO:0000256" key="6">
    <source>
        <dbReference type="SAM" id="SignalP"/>
    </source>
</evidence>
<reference evidence="10 11" key="1">
    <citation type="journal article" date="2008" name="Int. J. Syst. Evol. Microbiol.">
        <title>Tessaracoccus flavescens sp. nov., isolated from marine sediment.</title>
        <authorList>
            <person name="Lee D.W."/>
            <person name="Lee S.D."/>
        </authorList>
    </citation>
    <scope>NUCLEOTIDE SEQUENCE [LARGE SCALE GENOMIC DNA]</scope>
    <source>
        <strain evidence="10 11">SST-39T</strain>
    </source>
</reference>
<dbReference type="InterPro" id="IPR046473">
    <property type="entry name" value="Sgo0707-like_N2"/>
</dbReference>
<evidence type="ECO:0000259" key="9">
    <source>
        <dbReference type="Pfam" id="PF20623"/>
    </source>
</evidence>
<gene>
    <name evidence="10" type="ORF">BW733_07580</name>
</gene>
<dbReference type="RefSeq" id="WP_077349317.1">
    <property type="nucleotide sequence ID" value="NZ_CP019607.1"/>
</dbReference>
<dbReference type="PANTHER" id="PTHR36108">
    <property type="entry name" value="COLOSSIN-B-RELATED"/>
    <property type="match status" value="1"/>
</dbReference>
<dbReference type="PANTHER" id="PTHR36108:SF13">
    <property type="entry name" value="COLOSSIN-B-RELATED"/>
    <property type="match status" value="1"/>
</dbReference>
<dbReference type="Proteomes" id="UP000188235">
    <property type="component" value="Chromosome"/>
</dbReference>
<dbReference type="Pfam" id="PF17802">
    <property type="entry name" value="SpaA"/>
    <property type="match status" value="1"/>
</dbReference>
<feature type="signal peptide" evidence="6">
    <location>
        <begin position="1"/>
        <end position="32"/>
    </location>
</feature>
<keyword evidence="3 6" id="KW-0732">Signal</keyword>
<accession>A0A1Q2CXD8</accession>
<evidence type="ECO:0000256" key="1">
    <source>
        <dbReference type="ARBA" id="ARBA00007257"/>
    </source>
</evidence>
<name>A0A1Q2CXD8_9ACTN</name>
<dbReference type="Pfam" id="PF16555">
    <property type="entry name" value="GramPos_pilinD1"/>
    <property type="match status" value="1"/>
</dbReference>
<dbReference type="Gene3D" id="2.60.40.10">
    <property type="entry name" value="Immunoglobulins"/>
    <property type="match status" value="2"/>
</dbReference>
<dbReference type="InterPro" id="IPR013783">
    <property type="entry name" value="Ig-like_fold"/>
</dbReference>
<proteinExistence type="inferred from homology"/>
<keyword evidence="11" id="KW-1185">Reference proteome</keyword>
<keyword evidence="5" id="KW-0472">Membrane</keyword>
<evidence type="ECO:0000259" key="8">
    <source>
        <dbReference type="Pfam" id="PF17802"/>
    </source>
</evidence>
<evidence type="ECO:0000256" key="2">
    <source>
        <dbReference type="ARBA" id="ARBA00022525"/>
    </source>
</evidence>
<dbReference type="InterPro" id="IPR048052">
    <property type="entry name" value="FM1-like"/>
</dbReference>
<dbReference type="EMBL" id="CP019607">
    <property type="protein sequence ID" value="AQP50711.1"/>
    <property type="molecule type" value="Genomic_DNA"/>
</dbReference>
<keyword evidence="5" id="KW-0812">Transmembrane</keyword>
<feature type="chain" id="PRO_5010239259" evidence="6">
    <location>
        <begin position="33"/>
        <end position="476"/>
    </location>
</feature>
<dbReference type="GO" id="GO:0005975">
    <property type="term" value="P:carbohydrate metabolic process"/>
    <property type="evidence" value="ECO:0007669"/>
    <property type="project" value="UniProtKB-ARBA"/>
</dbReference>
<evidence type="ECO:0000256" key="5">
    <source>
        <dbReference type="SAM" id="Phobius"/>
    </source>
</evidence>
<dbReference type="InterPro" id="IPR041033">
    <property type="entry name" value="SpaA_PFL_dom_1"/>
</dbReference>
<comment type="similarity">
    <text evidence="1">Belongs to the serine-aspartate repeat-containing protein (SDr) family.</text>
</comment>
<feature type="domain" description="Gram-positive pilin subunit D1 N-terminal" evidence="7">
    <location>
        <begin position="47"/>
        <end position="184"/>
    </location>
</feature>
<dbReference type="Pfam" id="PF20623">
    <property type="entry name" value="Sgo0707_N2"/>
    <property type="match status" value="1"/>
</dbReference>
<keyword evidence="2" id="KW-0964">Secreted</keyword>
<feature type="domain" description="Sgo0707-like N2" evidence="9">
    <location>
        <begin position="189"/>
        <end position="302"/>
    </location>
</feature>